<name>A0AAJ5X5S8_9CAUL</name>
<proteinExistence type="inferred from homology"/>
<keyword evidence="3" id="KW-0175">Coiled coil</keyword>
<feature type="coiled-coil region" evidence="3">
    <location>
        <begin position="215"/>
        <end position="242"/>
    </location>
</feature>
<dbReference type="InterPro" id="IPR003423">
    <property type="entry name" value="OMP_efflux"/>
</dbReference>
<keyword evidence="2" id="KW-1134">Transmembrane beta strand</keyword>
<evidence type="ECO:0000256" key="3">
    <source>
        <dbReference type="SAM" id="Coils"/>
    </source>
</evidence>
<keyword evidence="2" id="KW-0472">Membrane</keyword>
<comment type="similarity">
    <text evidence="1 2">Belongs to the outer membrane factor (OMF) (TC 1.B.17) family.</text>
</comment>
<keyword evidence="2" id="KW-0812">Transmembrane</keyword>
<evidence type="ECO:0000313" key="4">
    <source>
        <dbReference type="EMBL" id="WEK41578.1"/>
    </source>
</evidence>
<sequence length="466" mass="49469">MKRLLLLGTAGALLSACASIEPVEPAADVVSADYPVVAAIDSANAADLDWRAVFVDPQLQQLVDIALDESRPLRLALLDAETARAQLRVQRASFFPMIGAAGSYSRSRSAPLPGFQDAGVVTQAQATVGVSAFELDLFGRLRAQSESAFQTYLAAGESAQAARITLSASVADAYVATLTAQERLALVEATAQDWRASQTLTQRLFEAGQADGTEVAAAEAQVRTAEADLEAARREAAVALNALVLVVGRPLPFELATPSSDASPVLTQLPAGLPSNLLTRRPDIRQAERALLASRADIRAARRAFLPSISLTGQYGYASNDLDNLFDGPEVWTFAPQITLPIFQGGRLQAQLDLAILRQNKAVASYELAIQQAFSEVADGLAARETFDRQIAAQRSAVEASQRRSALVETRYRAGATSRLELLDAQRQLYAGQQALLAAKAAQMSASIALYRALGGGPVAERIAPA</sequence>
<dbReference type="InterPro" id="IPR010131">
    <property type="entry name" value="MdtP/NodT-like"/>
</dbReference>
<feature type="signal peptide" evidence="2">
    <location>
        <begin position="1"/>
        <end position="18"/>
    </location>
</feature>
<dbReference type="SUPFAM" id="SSF56954">
    <property type="entry name" value="Outer membrane efflux proteins (OEP)"/>
    <property type="match status" value="1"/>
</dbReference>
<dbReference type="GO" id="GO:0015562">
    <property type="term" value="F:efflux transmembrane transporter activity"/>
    <property type="evidence" value="ECO:0007669"/>
    <property type="project" value="InterPro"/>
</dbReference>
<dbReference type="GO" id="GO:0005886">
    <property type="term" value="C:plasma membrane"/>
    <property type="evidence" value="ECO:0007669"/>
    <property type="project" value="UniProtKB-SubCell"/>
</dbReference>
<organism evidence="4 5">
    <name type="scientific">Candidatus Brevundimonas colombiensis</name>
    <dbReference type="NCBI Taxonomy" id="3121376"/>
    <lineage>
        <taxon>Bacteria</taxon>
        <taxon>Pseudomonadati</taxon>
        <taxon>Pseudomonadota</taxon>
        <taxon>Alphaproteobacteria</taxon>
        <taxon>Caulobacterales</taxon>
        <taxon>Caulobacteraceae</taxon>
        <taxon>Brevundimonas</taxon>
    </lineage>
</organism>
<evidence type="ECO:0000313" key="5">
    <source>
        <dbReference type="Proteomes" id="UP001213664"/>
    </source>
</evidence>
<dbReference type="AlphaFoldDB" id="A0AAJ5X5S8"/>
<evidence type="ECO:0000256" key="1">
    <source>
        <dbReference type="ARBA" id="ARBA00007613"/>
    </source>
</evidence>
<dbReference type="PANTHER" id="PTHR30203">
    <property type="entry name" value="OUTER MEMBRANE CATION EFFLUX PROTEIN"/>
    <property type="match status" value="1"/>
</dbReference>
<dbReference type="Gene3D" id="1.20.1600.10">
    <property type="entry name" value="Outer membrane efflux proteins (OEP)"/>
    <property type="match status" value="1"/>
</dbReference>
<dbReference type="PROSITE" id="PS51257">
    <property type="entry name" value="PROKAR_LIPOPROTEIN"/>
    <property type="match status" value="1"/>
</dbReference>
<gene>
    <name evidence="4" type="ORF">P0Y50_13175</name>
</gene>
<dbReference type="EMBL" id="CP119326">
    <property type="protein sequence ID" value="WEK41578.1"/>
    <property type="molecule type" value="Genomic_DNA"/>
</dbReference>
<protein>
    <submittedName>
        <fullName evidence="4">Efflux transporter outer membrane subunit</fullName>
    </submittedName>
</protein>
<dbReference type="Proteomes" id="UP001213664">
    <property type="component" value="Chromosome"/>
</dbReference>
<dbReference type="NCBIfam" id="TIGR01845">
    <property type="entry name" value="outer_NodT"/>
    <property type="match status" value="1"/>
</dbReference>
<evidence type="ECO:0000256" key="2">
    <source>
        <dbReference type="RuleBase" id="RU362097"/>
    </source>
</evidence>
<dbReference type="Gene3D" id="2.20.200.10">
    <property type="entry name" value="Outer membrane efflux proteins (OEP)"/>
    <property type="match status" value="1"/>
</dbReference>
<keyword evidence="2" id="KW-0732">Signal</keyword>
<dbReference type="Pfam" id="PF02321">
    <property type="entry name" value="OEP"/>
    <property type="match status" value="2"/>
</dbReference>
<dbReference type="PANTHER" id="PTHR30203:SF32">
    <property type="entry name" value="CATION EFFLUX SYSTEM PROTEIN CUSC"/>
    <property type="match status" value="1"/>
</dbReference>
<keyword evidence="2" id="KW-0449">Lipoprotein</keyword>
<accession>A0AAJ5X5S8</accession>
<keyword evidence="2" id="KW-0564">Palmitate</keyword>
<reference evidence="4" key="1">
    <citation type="submission" date="2023-03" db="EMBL/GenBank/DDBJ databases">
        <title>Andean soil-derived lignocellulolytic bacterial consortium as a source of novel taxa and putative plastic-active enzymes.</title>
        <authorList>
            <person name="Diaz-Garcia L."/>
            <person name="Chuvochina M."/>
            <person name="Feuerriegel G."/>
            <person name="Bunk B."/>
            <person name="Sproer C."/>
            <person name="Streit W.R."/>
            <person name="Rodriguez L.M."/>
            <person name="Overmann J."/>
            <person name="Jimenez D.J."/>
        </authorList>
    </citation>
    <scope>NUCLEOTIDE SEQUENCE</scope>
    <source>
        <strain evidence="4">MAG 833</strain>
    </source>
</reference>
<comment type="subcellular location">
    <subcellularLocation>
        <location evidence="2">Cell membrane</location>
        <topology evidence="2">Lipid-anchor</topology>
    </subcellularLocation>
</comment>
<feature type="chain" id="PRO_5042317220" evidence="2">
    <location>
        <begin position="19"/>
        <end position="466"/>
    </location>
</feature>